<feature type="domain" description="Transketolase-like pyrimidine-binding" evidence="5">
    <location>
        <begin position="26"/>
        <end position="201"/>
    </location>
</feature>
<keyword evidence="2" id="KW-0560">Oxidoreductase</keyword>
<feature type="region of interest" description="Disordered" evidence="4">
    <location>
        <begin position="1"/>
        <end position="25"/>
    </location>
</feature>
<evidence type="ECO:0000256" key="2">
    <source>
        <dbReference type="ARBA" id="ARBA00023002"/>
    </source>
</evidence>
<keyword evidence="3" id="KW-0786">Thiamine pyrophosphate</keyword>
<evidence type="ECO:0000313" key="6">
    <source>
        <dbReference type="EMBL" id="TGO03812.1"/>
    </source>
</evidence>
<protein>
    <submittedName>
        <fullName evidence="6">Pyruvate dehydrogenase E1 component beta subunit</fullName>
    </submittedName>
</protein>
<dbReference type="OrthoDB" id="3457658at2"/>
<dbReference type="Gene3D" id="3.40.50.920">
    <property type="match status" value="1"/>
</dbReference>
<evidence type="ECO:0000256" key="1">
    <source>
        <dbReference type="ARBA" id="ARBA00001964"/>
    </source>
</evidence>
<proteinExistence type="predicted"/>
<name>A0A4Z1DZL2_9MICO</name>
<dbReference type="InterPro" id="IPR033248">
    <property type="entry name" value="Transketolase_C"/>
</dbReference>
<keyword evidence="7" id="KW-1185">Reference proteome</keyword>
<evidence type="ECO:0000256" key="4">
    <source>
        <dbReference type="SAM" id="MobiDB-lite"/>
    </source>
</evidence>
<dbReference type="SMART" id="SM00861">
    <property type="entry name" value="Transket_pyr"/>
    <property type="match status" value="1"/>
</dbReference>
<dbReference type="GO" id="GO:0016491">
    <property type="term" value="F:oxidoreductase activity"/>
    <property type="evidence" value="ECO:0007669"/>
    <property type="project" value="UniProtKB-KW"/>
</dbReference>
<evidence type="ECO:0000256" key="3">
    <source>
        <dbReference type="ARBA" id="ARBA00023052"/>
    </source>
</evidence>
<dbReference type="SUPFAM" id="SSF52518">
    <property type="entry name" value="Thiamin diphosphate-binding fold (THDP-binding)"/>
    <property type="match status" value="1"/>
</dbReference>
<dbReference type="RefSeq" id="WP_135850841.1">
    <property type="nucleotide sequence ID" value="NZ_RHPJ01000005.1"/>
</dbReference>
<organism evidence="6 7">
    <name type="scientific">Serinibacter arcticus</name>
    <dbReference type="NCBI Taxonomy" id="1655435"/>
    <lineage>
        <taxon>Bacteria</taxon>
        <taxon>Bacillati</taxon>
        <taxon>Actinomycetota</taxon>
        <taxon>Actinomycetes</taxon>
        <taxon>Micrococcales</taxon>
        <taxon>Beutenbergiaceae</taxon>
        <taxon>Serinibacter</taxon>
    </lineage>
</organism>
<dbReference type="AlphaFoldDB" id="A0A4Z1DZL2"/>
<dbReference type="FunFam" id="3.40.50.920:FF:000001">
    <property type="entry name" value="Pyruvate dehydrogenase E1 beta subunit"/>
    <property type="match status" value="1"/>
</dbReference>
<dbReference type="Proteomes" id="UP000297318">
    <property type="component" value="Unassembled WGS sequence"/>
</dbReference>
<dbReference type="CDD" id="cd07036">
    <property type="entry name" value="TPP_PYR_E1-PDHc-beta_like"/>
    <property type="match status" value="1"/>
</dbReference>
<dbReference type="PANTHER" id="PTHR43257">
    <property type="entry name" value="PYRUVATE DEHYDROGENASE E1 COMPONENT BETA SUBUNIT"/>
    <property type="match status" value="1"/>
</dbReference>
<feature type="compositionally biased region" description="Low complexity" evidence="4">
    <location>
        <begin position="1"/>
        <end position="19"/>
    </location>
</feature>
<comment type="cofactor">
    <cofactor evidence="1">
        <name>thiamine diphosphate</name>
        <dbReference type="ChEBI" id="CHEBI:58937"/>
    </cofactor>
</comment>
<dbReference type="InterPro" id="IPR005475">
    <property type="entry name" value="Transketolase-like_Pyr-bd"/>
</dbReference>
<evidence type="ECO:0000259" key="5">
    <source>
        <dbReference type="SMART" id="SM00861"/>
    </source>
</evidence>
<dbReference type="EMBL" id="RHPJ01000005">
    <property type="protein sequence ID" value="TGO03812.1"/>
    <property type="molecule type" value="Genomic_DNA"/>
</dbReference>
<dbReference type="Gene3D" id="3.40.50.970">
    <property type="match status" value="1"/>
</dbReference>
<sequence>MSAETVETAETSATVETSSRPSTERLPMARAINAGLRRALATDDRVMLMGEDIGRLGGVFRVTDGLQAEFGTQRVVDSPLAESGILGTAIGLAMAGYRPVVEIQFDGFVFPAFDQITTQLAKLHYRSAGRLQVPVVIRIPYGGNIGAIEHHSESPEALFAHTAGLRIVTPATAADAYSMIQQSIASPDPVIFLEPKARYWDKGEVDLSGDGVDLGPDGWRSLHVARTVRTGTDLTIAAYGPTVATALAAAQVAEGEGHDVEVVDLRSVSPIDVDTLAESVGRTGRLVVVHEAPMFFGPGAEIAARVTERCFHQLEAPVLRVGGFHTPYPASSVEKEYLPSLDRILDAVDRSLAY</sequence>
<keyword evidence="6" id="KW-0670">Pyruvate</keyword>
<dbReference type="GO" id="GO:0000287">
    <property type="term" value="F:magnesium ion binding"/>
    <property type="evidence" value="ECO:0007669"/>
    <property type="project" value="UniProtKB-ARBA"/>
</dbReference>
<dbReference type="FunFam" id="3.40.50.970:FF:000001">
    <property type="entry name" value="Pyruvate dehydrogenase E1 beta subunit"/>
    <property type="match status" value="1"/>
</dbReference>
<dbReference type="InterPro" id="IPR029061">
    <property type="entry name" value="THDP-binding"/>
</dbReference>
<evidence type="ECO:0000313" key="7">
    <source>
        <dbReference type="Proteomes" id="UP000297318"/>
    </source>
</evidence>
<dbReference type="SUPFAM" id="SSF52922">
    <property type="entry name" value="TK C-terminal domain-like"/>
    <property type="match status" value="1"/>
</dbReference>
<reference evidence="6 7" key="1">
    <citation type="submission" date="2018-11" db="EMBL/GenBank/DDBJ databases">
        <title>Complete genome sequencing of the Actinobacteria Serinibacter sp. K3-2.</title>
        <authorList>
            <person name="Rakitin A.L."/>
            <person name="Beletsky A.V."/>
            <person name="Mardanov A.V."/>
            <person name="Ravin N.V."/>
            <person name="Gromova A.S."/>
            <person name="Filippova S.N."/>
            <person name="Gal'Chenko V.F."/>
        </authorList>
    </citation>
    <scope>NUCLEOTIDE SEQUENCE [LARGE SCALE GENOMIC DNA]</scope>
    <source>
        <strain evidence="6 7">K3-2</strain>
    </source>
</reference>
<dbReference type="Pfam" id="PF02779">
    <property type="entry name" value="Transket_pyr"/>
    <property type="match status" value="1"/>
</dbReference>
<gene>
    <name evidence="6" type="ORF">SERN_2824</name>
</gene>
<accession>A0A4Z1DZL2</accession>
<dbReference type="PANTHER" id="PTHR43257:SF2">
    <property type="entry name" value="PYRUVATE DEHYDROGENASE E1 COMPONENT SUBUNIT BETA"/>
    <property type="match status" value="1"/>
</dbReference>
<dbReference type="Pfam" id="PF02780">
    <property type="entry name" value="Transketolase_C"/>
    <property type="match status" value="1"/>
</dbReference>
<dbReference type="InterPro" id="IPR009014">
    <property type="entry name" value="Transketo_C/PFOR_II"/>
</dbReference>
<comment type="caution">
    <text evidence="6">The sequence shown here is derived from an EMBL/GenBank/DDBJ whole genome shotgun (WGS) entry which is preliminary data.</text>
</comment>